<dbReference type="Gene3D" id="2.30.30.140">
    <property type="match status" value="1"/>
</dbReference>
<dbReference type="Gene3D" id="2.40.50.90">
    <property type="match status" value="1"/>
</dbReference>
<dbReference type="InterPro" id="IPR050621">
    <property type="entry name" value="Tudor_domain_containing"/>
</dbReference>
<dbReference type="PANTHER" id="PTHR22948">
    <property type="entry name" value="TUDOR DOMAIN CONTAINING PROTEIN"/>
    <property type="match status" value="1"/>
</dbReference>
<organism evidence="2 3">
    <name type="scientific">Penaeus vannamei</name>
    <name type="common">Whiteleg shrimp</name>
    <name type="synonym">Litopenaeus vannamei</name>
    <dbReference type="NCBI Taxonomy" id="6689"/>
    <lineage>
        <taxon>Eukaryota</taxon>
        <taxon>Metazoa</taxon>
        <taxon>Ecdysozoa</taxon>
        <taxon>Arthropoda</taxon>
        <taxon>Crustacea</taxon>
        <taxon>Multicrustacea</taxon>
        <taxon>Malacostraca</taxon>
        <taxon>Eumalacostraca</taxon>
        <taxon>Eucarida</taxon>
        <taxon>Decapoda</taxon>
        <taxon>Dendrobranchiata</taxon>
        <taxon>Penaeoidea</taxon>
        <taxon>Penaeidae</taxon>
        <taxon>Penaeus</taxon>
    </lineage>
</organism>
<dbReference type="Proteomes" id="UP000283509">
    <property type="component" value="Unassembled WGS sequence"/>
</dbReference>
<evidence type="ECO:0000259" key="1">
    <source>
        <dbReference type="PROSITE" id="PS50304"/>
    </source>
</evidence>
<dbReference type="InterPro" id="IPR035437">
    <property type="entry name" value="SNase_OB-fold_sf"/>
</dbReference>
<dbReference type="GO" id="GO:0005737">
    <property type="term" value="C:cytoplasm"/>
    <property type="evidence" value="ECO:0007669"/>
    <property type="project" value="UniProtKB-ARBA"/>
</dbReference>
<feature type="domain" description="Tudor" evidence="1">
    <location>
        <begin position="103"/>
        <end position="170"/>
    </location>
</feature>
<dbReference type="PANTHER" id="PTHR22948:SF76">
    <property type="entry name" value="FI20010P1-RELATED"/>
    <property type="match status" value="1"/>
</dbReference>
<evidence type="ECO:0000313" key="2">
    <source>
        <dbReference type="EMBL" id="ROT81752.1"/>
    </source>
</evidence>
<reference evidence="2 3" key="2">
    <citation type="submission" date="2019-01" db="EMBL/GenBank/DDBJ databases">
        <title>The decoding of complex shrimp genome reveals the adaptation for benthos swimmer, frequently molting mechanism and breeding impact on genome.</title>
        <authorList>
            <person name="Sun Y."/>
            <person name="Gao Y."/>
            <person name="Yu Y."/>
        </authorList>
    </citation>
    <scope>NUCLEOTIDE SEQUENCE [LARGE SCALE GENOMIC DNA]</scope>
    <source>
        <tissue evidence="2">Muscle</tissue>
    </source>
</reference>
<dbReference type="AlphaFoldDB" id="A0A423TZA5"/>
<dbReference type="SMART" id="SM00333">
    <property type="entry name" value="TUDOR"/>
    <property type="match status" value="1"/>
</dbReference>
<dbReference type="Pfam" id="PF00567">
    <property type="entry name" value="TUDOR"/>
    <property type="match status" value="1"/>
</dbReference>
<dbReference type="SUPFAM" id="SSF63748">
    <property type="entry name" value="Tudor/PWWP/MBT"/>
    <property type="match status" value="1"/>
</dbReference>
<protein>
    <submittedName>
        <fullName evidence="2">Tudor and KH domain-containing protein</fullName>
    </submittedName>
</protein>
<keyword evidence="3" id="KW-1185">Reference proteome</keyword>
<comment type="caution">
    <text evidence="2">The sequence shown here is derived from an EMBL/GenBank/DDBJ whole genome shotgun (WGS) entry which is preliminary data.</text>
</comment>
<gene>
    <name evidence="2" type="ORF">C7M84_025083</name>
</gene>
<reference evidence="2 3" key="1">
    <citation type="submission" date="2018-04" db="EMBL/GenBank/DDBJ databases">
        <authorList>
            <person name="Zhang X."/>
            <person name="Yuan J."/>
            <person name="Li F."/>
            <person name="Xiang J."/>
        </authorList>
    </citation>
    <scope>NUCLEOTIDE SEQUENCE [LARGE SCALE GENOMIC DNA]</scope>
    <source>
        <tissue evidence="2">Muscle</tissue>
    </source>
</reference>
<sequence length="286" mass="31883">MAMSIRKGYKNKKKNLLYTPATILESDTEDNFTIPVEALPNVQIPQQVLAYDGLPAPAMISFIESPSLFYLHLVNSETATIDSFCSSMTEYYKGDSEPLQVNQLPLGSHWAVYSSDGLWYRCQILSNLFLEDQDIIEGGPRLRVRFIDYGYCSEVKVKDIRVLSEEFTLLPALAVPCCLAKVYPQHAWEKSPWSLESTEAFQKLCGEPDSILQTYFSTLNWSSRNEVILETTEGLVINEALVLQGHAISKVLLQAANKDEVSCEVTSAPAEAVENSADLETLPVSV</sequence>
<dbReference type="EMBL" id="QCYY01000924">
    <property type="protein sequence ID" value="ROT81752.1"/>
    <property type="molecule type" value="Genomic_DNA"/>
</dbReference>
<accession>A0A423TZA5</accession>
<name>A0A423TZA5_PENVA</name>
<proteinExistence type="predicted"/>
<evidence type="ECO:0000313" key="3">
    <source>
        <dbReference type="Proteomes" id="UP000283509"/>
    </source>
</evidence>
<dbReference type="PROSITE" id="PS50304">
    <property type="entry name" value="TUDOR"/>
    <property type="match status" value="1"/>
</dbReference>
<dbReference type="OrthoDB" id="6359713at2759"/>
<dbReference type="STRING" id="6689.A0A423TZA5"/>
<dbReference type="InterPro" id="IPR002999">
    <property type="entry name" value="Tudor"/>
</dbReference>